<dbReference type="RefSeq" id="WP_188830527.1">
    <property type="nucleotide sequence ID" value="NZ_BMMW01000004.1"/>
</dbReference>
<dbReference type="InterPro" id="IPR011600">
    <property type="entry name" value="Pept_C14_caspase"/>
</dbReference>
<dbReference type="InterPro" id="IPR011990">
    <property type="entry name" value="TPR-like_helical_dom_sf"/>
</dbReference>
<keyword evidence="3" id="KW-1185">Reference proteome</keyword>
<evidence type="ECO:0000259" key="1">
    <source>
        <dbReference type="Pfam" id="PF00656"/>
    </source>
</evidence>
<dbReference type="SUPFAM" id="SSF52129">
    <property type="entry name" value="Caspase-like"/>
    <property type="match status" value="1"/>
</dbReference>
<comment type="caution">
    <text evidence="2">The sequence shown here is derived from an EMBL/GenBank/DDBJ whole genome shotgun (WGS) entry which is preliminary data.</text>
</comment>
<accession>A0A917QRC9</accession>
<evidence type="ECO:0000313" key="2">
    <source>
        <dbReference type="EMBL" id="GGK63419.1"/>
    </source>
</evidence>
<organism evidence="2 3">
    <name type="scientific">Nocardia camponoti</name>
    <dbReference type="NCBI Taxonomy" id="1616106"/>
    <lineage>
        <taxon>Bacteria</taxon>
        <taxon>Bacillati</taxon>
        <taxon>Actinomycetota</taxon>
        <taxon>Actinomycetes</taxon>
        <taxon>Mycobacteriales</taxon>
        <taxon>Nocardiaceae</taxon>
        <taxon>Nocardia</taxon>
    </lineage>
</organism>
<evidence type="ECO:0000313" key="3">
    <source>
        <dbReference type="Proteomes" id="UP000612956"/>
    </source>
</evidence>
<name>A0A917QRC9_9NOCA</name>
<dbReference type="Gene3D" id="3.40.50.1460">
    <property type="match status" value="1"/>
</dbReference>
<proteinExistence type="predicted"/>
<dbReference type="SMART" id="SM00671">
    <property type="entry name" value="SEL1"/>
    <property type="match status" value="2"/>
</dbReference>
<reference evidence="2" key="1">
    <citation type="journal article" date="2014" name="Int. J. Syst. Evol. Microbiol.">
        <title>Complete genome sequence of Corynebacterium casei LMG S-19264T (=DSM 44701T), isolated from a smear-ripened cheese.</title>
        <authorList>
            <consortium name="US DOE Joint Genome Institute (JGI-PGF)"/>
            <person name="Walter F."/>
            <person name="Albersmeier A."/>
            <person name="Kalinowski J."/>
            <person name="Ruckert C."/>
        </authorList>
    </citation>
    <scope>NUCLEOTIDE SEQUENCE</scope>
    <source>
        <strain evidence="2">CGMCC 4.7278</strain>
    </source>
</reference>
<gene>
    <name evidence="2" type="ORF">GCM10011591_39600</name>
</gene>
<dbReference type="InterPro" id="IPR029030">
    <property type="entry name" value="Caspase-like_dom_sf"/>
</dbReference>
<dbReference type="InterPro" id="IPR006597">
    <property type="entry name" value="Sel1-like"/>
</dbReference>
<dbReference type="Gene3D" id="1.25.40.10">
    <property type="entry name" value="Tetratricopeptide repeat domain"/>
    <property type="match status" value="1"/>
</dbReference>
<dbReference type="EMBL" id="BMMW01000004">
    <property type="protein sequence ID" value="GGK63419.1"/>
    <property type="molecule type" value="Genomic_DNA"/>
</dbReference>
<protein>
    <recommendedName>
        <fullName evidence="1">Peptidase C14 caspase domain-containing protein</fullName>
    </recommendedName>
</protein>
<sequence>MTGAADRSGWRTVLVGASRFSHPDFHDLPAVANNITDLAERLTAPSGGAVAEPHCTVLHNPSQSVQVGTAIARAAAEAEDVLLFYFSGHGKRDPRGNLHLILTDSDPDQVVLSSMPYSFIRETISRSRARARIVILDCCFSGNAFETMGASSDIIEDAEIEGTYILTSSPKNQNSLAPVGDRHTAFTAALLAAATDTDLTLDQLYASTAKILRGRSQPEPQCRVHNSAHALRLFAPPTALAAPAVADHVDGDVVAVLTAAQQGDVDAMIELAQRFHRAKDLEHAEQWWRLAAEAGNPGAMYNVAVVSEIQRRFEDGKYWYQRAAETGDTNAMHNLAIRLRLSGREAEAARWWQAAGHTTPQRNGEKLRKVVLRKDSPVDPHMRTDDEAPQYSLPTTRRLMLITLGKWANRPATWNETPWGGGVHTRTGSGYYHGMSDDELLGSARVFWKFRPANWHGVDFAVVAHAGITRAVIRIHDFIGPFGDRYGIQGQLVDDPDILAELVDKTVPRRQNPITLWA</sequence>
<reference evidence="2" key="2">
    <citation type="submission" date="2020-09" db="EMBL/GenBank/DDBJ databases">
        <authorList>
            <person name="Sun Q."/>
            <person name="Zhou Y."/>
        </authorList>
    </citation>
    <scope>NUCLEOTIDE SEQUENCE</scope>
    <source>
        <strain evidence="2">CGMCC 4.7278</strain>
    </source>
</reference>
<dbReference type="Proteomes" id="UP000612956">
    <property type="component" value="Unassembled WGS sequence"/>
</dbReference>
<dbReference type="SUPFAM" id="SSF81901">
    <property type="entry name" value="HCP-like"/>
    <property type="match status" value="1"/>
</dbReference>
<dbReference type="GO" id="GO:0006508">
    <property type="term" value="P:proteolysis"/>
    <property type="evidence" value="ECO:0007669"/>
    <property type="project" value="InterPro"/>
</dbReference>
<dbReference type="AlphaFoldDB" id="A0A917QRC9"/>
<dbReference type="Pfam" id="PF00656">
    <property type="entry name" value="Peptidase_C14"/>
    <property type="match status" value="1"/>
</dbReference>
<dbReference type="NCBIfam" id="NF047832">
    <property type="entry name" value="caspase_w_EACC1"/>
    <property type="match status" value="1"/>
</dbReference>
<feature type="domain" description="Peptidase C14 caspase" evidence="1">
    <location>
        <begin position="14"/>
        <end position="219"/>
    </location>
</feature>
<dbReference type="GO" id="GO:0004197">
    <property type="term" value="F:cysteine-type endopeptidase activity"/>
    <property type="evidence" value="ECO:0007669"/>
    <property type="project" value="InterPro"/>
</dbReference>